<dbReference type="PANTHER" id="PTHR10744">
    <property type="entry name" value="40S RIBOSOMAL PROTEIN S11 FAMILY MEMBER"/>
    <property type="match status" value="1"/>
</dbReference>
<dbReference type="Pfam" id="PF00366">
    <property type="entry name" value="Ribosomal_S17"/>
    <property type="match status" value="1"/>
</dbReference>
<dbReference type="EMBL" id="PCYM01000005">
    <property type="protein sequence ID" value="PIR47558.1"/>
    <property type="molecule type" value="Genomic_DNA"/>
</dbReference>
<evidence type="ECO:0000256" key="1">
    <source>
        <dbReference type="ARBA" id="ARBA00010254"/>
    </source>
</evidence>
<accession>A0A2H0RM33</accession>
<dbReference type="GO" id="GO:0003735">
    <property type="term" value="F:structural constituent of ribosome"/>
    <property type="evidence" value="ECO:0007669"/>
    <property type="project" value="UniProtKB-UniRule"/>
</dbReference>
<name>A0A2H0RM33_9BACT</name>
<dbReference type="InterPro" id="IPR019984">
    <property type="entry name" value="Ribosomal_uS17_bact/chlr"/>
</dbReference>
<dbReference type="NCBIfam" id="NF004123">
    <property type="entry name" value="PRK05610.1"/>
    <property type="match status" value="1"/>
</dbReference>
<dbReference type="PANTHER" id="PTHR10744:SF1">
    <property type="entry name" value="SMALL RIBOSOMAL SUBUNIT PROTEIN US17M"/>
    <property type="match status" value="1"/>
</dbReference>
<keyword evidence="4 6" id="KW-0689">Ribosomal protein</keyword>
<comment type="caution">
    <text evidence="7">The sequence shown here is derived from an EMBL/GenBank/DDBJ whole genome shotgun (WGS) entry which is preliminary data.</text>
</comment>
<evidence type="ECO:0000256" key="4">
    <source>
        <dbReference type="ARBA" id="ARBA00022980"/>
    </source>
</evidence>
<evidence type="ECO:0000313" key="8">
    <source>
        <dbReference type="Proteomes" id="UP000230084"/>
    </source>
</evidence>
<reference evidence="7 8" key="1">
    <citation type="submission" date="2017-09" db="EMBL/GenBank/DDBJ databases">
        <title>Depth-based differentiation of microbial function through sediment-hosted aquifers and enrichment of novel symbionts in the deep terrestrial subsurface.</title>
        <authorList>
            <person name="Probst A.J."/>
            <person name="Ladd B."/>
            <person name="Jarett J.K."/>
            <person name="Geller-Mcgrath D.E."/>
            <person name="Sieber C.M."/>
            <person name="Emerson J.B."/>
            <person name="Anantharaman K."/>
            <person name="Thomas B.C."/>
            <person name="Malmstrom R."/>
            <person name="Stieglmeier M."/>
            <person name="Klingl A."/>
            <person name="Woyke T."/>
            <person name="Ryan C.M."/>
            <person name="Banfield J.F."/>
        </authorList>
    </citation>
    <scope>NUCLEOTIDE SEQUENCE [LARGE SCALE GENOMIC DNA]</scope>
    <source>
        <strain evidence="7">CG10_big_fil_rev_8_21_14_0_10_50_16</strain>
    </source>
</reference>
<comment type="similarity">
    <text evidence="1 6">Belongs to the universal ribosomal protein uS17 family.</text>
</comment>
<dbReference type="Proteomes" id="UP000230084">
    <property type="component" value="Unassembled WGS sequence"/>
</dbReference>
<keyword evidence="3 6" id="KW-0694">RNA-binding</keyword>
<organism evidence="7 8">
    <name type="scientific">Candidatus Uhrbacteria bacterium CG10_big_fil_rev_8_21_14_0_10_50_16</name>
    <dbReference type="NCBI Taxonomy" id="1975039"/>
    <lineage>
        <taxon>Bacteria</taxon>
        <taxon>Candidatus Uhriibacteriota</taxon>
    </lineage>
</organism>
<dbReference type="GO" id="GO:0006412">
    <property type="term" value="P:translation"/>
    <property type="evidence" value="ECO:0007669"/>
    <property type="project" value="UniProtKB-UniRule"/>
</dbReference>
<comment type="subunit">
    <text evidence="6">Part of the 30S ribosomal subunit.</text>
</comment>
<evidence type="ECO:0000256" key="3">
    <source>
        <dbReference type="ARBA" id="ARBA00022884"/>
    </source>
</evidence>
<dbReference type="GO" id="GO:0019843">
    <property type="term" value="F:rRNA binding"/>
    <property type="evidence" value="ECO:0007669"/>
    <property type="project" value="UniProtKB-UniRule"/>
</dbReference>
<dbReference type="PRINTS" id="PR00973">
    <property type="entry name" value="RIBOSOMALS17"/>
</dbReference>
<dbReference type="HAMAP" id="MF_01345_B">
    <property type="entry name" value="Ribosomal_uS17_B"/>
    <property type="match status" value="1"/>
</dbReference>
<dbReference type="AlphaFoldDB" id="A0A2H0RM33"/>
<dbReference type="SUPFAM" id="SSF50249">
    <property type="entry name" value="Nucleic acid-binding proteins"/>
    <property type="match status" value="1"/>
</dbReference>
<comment type="function">
    <text evidence="6">One of the primary rRNA binding proteins, it binds specifically to the 5'-end of 16S ribosomal RNA.</text>
</comment>
<protein>
    <recommendedName>
        <fullName evidence="6">Small ribosomal subunit protein uS17</fullName>
    </recommendedName>
</protein>
<dbReference type="Gene3D" id="2.40.50.140">
    <property type="entry name" value="Nucleic acid-binding proteins"/>
    <property type="match status" value="1"/>
</dbReference>
<dbReference type="InterPro" id="IPR000266">
    <property type="entry name" value="Ribosomal_uS17"/>
</dbReference>
<sequence>MTNKTTNRIIRRRFTGTVVSDRMDKTVVVRVDSPKMHPKYKKRYTTSKKYKVHDEENQCAVGDTVSFVECRPLSKDKRWRIVRSADSAAVTE</sequence>
<evidence type="ECO:0000256" key="2">
    <source>
        <dbReference type="ARBA" id="ARBA00022730"/>
    </source>
</evidence>
<evidence type="ECO:0000256" key="6">
    <source>
        <dbReference type="HAMAP-Rule" id="MF_01345"/>
    </source>
</evidence>
<dbReference type="GO" id="GO:0022627">
    <property type="term" value="C:cytosolic small ribosomal subunit"/>
    <property type="evidence" value="ECO:0007669"/>
    <property type="project" value="UniProtKB-UniRule"/>
</dbReference>
<proteinExistence type="inferred from homology"/>
<keyword evidence="2 6" id="KW-0699">rRNA-binding</keyword>
<dbReference type="CDD" id="cd00364">
    <property type="entry name" value="Ribosomal_uS17"/>
    <property type="match status" value="1"/>
</dbReference>
<gene>
    <name evidence="6" type="primary">rpsQ</name>
    <name evidence="7" type="ORF">COV06_02640</name>
</gene>
<evidence type="ECO:0000313" key="7">
    <source>
        <dbReference type="EMBL" id="PIR47558.1"/>
    </source>
</evidence>
<evidence type="ECO:0000256" key="5">
    <source>
        <dbReference type="ARBA" id="ARBA00023274"/>
    </source>
</evidence>
<dbReference type="InterPro" id="IPR012340">
    <property type="entry name" value="NA-bd_OB-fold"/>
</dbReference>
<dbReference type="NCBIfam" id="TIGR03635">
    <property type="entry name" value="uS17_bact"/>
    <property type="match status" value="1"/>
</dbReference>
<keyword evidence="5 6" id="KW-0687">Ribonucleoprotein</keyword>